<dbReference type="InterPro" id="IPR058163">
    <property type="entry name" value="LysR-type_TF_proteobact-type"/>
</dbReference>
<reference evidence="6 7" key="1">
    <citation type="journal article" date="2015" name="Genome Announc.">
        <title>Draft Genome Sequences of Marine Isolates of Thalassomonas viridans and Thalassomonas actiniarum.</title>
        <authorList>
            <person name="Olonade I."/>
            <person name="van Zyl L.J."/>
            <person name="Trindade M."/>
        </authorList>
    </citation>
    <scope>NUCLEOTIDE SEQUENCE [LARGE SCALE GENOMIC DNA]</scope>
    <source>
        <strain evidence="6 7">A5K-106</strain>
    </source>
</reference>
<evidence type="ECO:0000256" key="1">
    <source>
        <dbReference type="ARBA" id="ARBA00009437"/>
    </source>
</evidence>
<dbReference type="SUPFAM" id="SSF46785">
    <property type="entry name" value="Winged helix' DNA-binding domain"/>
    <property type="match status" value="1"/>
</dbReference>
<reference evidence="6 7" key="2">
    <citation type="journal article" date="2022" name="Mar. Drugs">
        <title>Bioassay-Guided Fractionation Leads to the Detection of Cholic Acid Generated by the Rare Thalassomonas sp.</title>
        <authorList>
            <person name="Pheiffer F."/>
            <person name="Schneider Y.K."/>
            <person name="Hansen E.H."/>
            <person name="Andersen J.H."/>
            <person name="Isaksson J."/>
            <person name="Busche T."/>
            <person name="R C."/>
            <person name="Kalinowski J."/>
            <person name="Zyl L.V."/>
            <person name="Trindade M."/>
        </authorList>
    </citation>
    <scope>NUCLEOTIDE SEQUENCE [LARGE SCALE GENOMIC DNA]</scope>
    <source>
        <strain evidence="6 7">A5K-106</strain>
    </source>
</reference>
<dbReference type="Gene3D" id="3.40.190.290">
    <property type="match status" value="1"/>
</dbReference>
<evidence type="ECO:0000256" key="2">
    <source>
        <dbReference type="ARBA" id="ARBA00023015"/>
    </source>
</evidence>
<keyword evidence="4" id="KW-0804">Transcription</keyword>
<dbReference type="PRINTS" id="PR00039">
    <property type="entry name" value="HTHLYSR"/>
</dbReference>
<dbReference type="InterPro" id="IPR036390">
    <property type="entry name" value="WH_DNA-bd_sf"/>
</dbReference>
<dbReference type="InterPro" id="IPR005119">
    <property type="entry name" value="LysR_subst-bd"/>
</dbReference>
<dbReference type="GO" id="GO:0043565">
    <property type="term" value="F:sequence-specific DNA binding"/>
    <property type="evidence" value="ECO:0007669"/>
    <property type="project" value="TreeGrafter"/>
</dbReference>
<accession>A0AAF0C1P6</accession>
<dbReference type="PANTHER" id="PTHR30537">
    <property type="entry name" value="HTH-TYPE TRANSCRIPTIONAL REGULATOR"/>
    <property type="match status" value="1"/>
</dbReference>
<dbReference type="InterPro" id="IPR036388">
    <property type="entry name" value="WH-like_DNA-bd_sf"/>
</dbReference>
<evidence type="ECO:0000256" key="4">
    <source>
        <dbReference type="ARBA" id="ARBA00023163"/>
    </source>
</evidence>
<evidence type="ECO:0000313" key="6">
    <source>
        <dbReference type="EMBL" id="WDD99231.1"/>
    </source>
</evidence>
<dbReference type="Proteomes" id="UP000032568">
    <property type="component" value="Chromosome"/>
</dbReference>
<dbReference type="AlphaFoldDB" id="A0AAF0C1P6"/>
<dbReference type="CDD" id="cd08422">
    <property type="entry name" value="PBP2_CrgA_like"/>
    <property type="match status" value="1"/>
</dbReference>
<name>A0AAF0C1P6_9GAMM</name>
<dbReference type="GO" id="GO:0003700">
    <property type="term" value="F:DNA-binding transcription factor activity"/>
    <property type="evidence" value="ECO:0007669"/>
    <property type="project" value="InterPro"/>
</dbReference>
<dbReference type="RefSeq" id="WP_044835265.1">
    <property type="nucleotide sequence ID" value="NZ_CP059735.1"/>
</dbReference>
<sequence>MKNYNDRVVFAHVAQSGSFTAAAKALNLTKSNVSQRISRLEQEIGVRLLERTTRSISLTEAGRLYFEYCQQIIHQLAQGENKILQMLEKPMGELKITTSLTLGEQLLRPILAEFIFKFPEVKLNMFYDNQRLDLIREGFDAGIRIGPLDDSSLVAKKLGIARIAAYASPEYISAHPGRMDLLVMEANRERVYQAYGHNKNTVIKASANELSTIYEWTLAGLGIGVLPHYMIRESVKSGRLLRVLTNFPLMDGEINLVYPSRVGATPKLHAFIDFIQPRLSQQLL</sequence>
<comment type="similarity">
    <text evidence="1">Belongs to the LysR transcriptional regulatory family.</text>
</comment>
<dbReference type="Pfam" id="PF00126">
    <property type="entry name" value="HTH_1"/>
    <property type="match status" value="1"/>
</dbReference>
<dbReference type="Pfam" id="PF03466">
    <property type="entry name" value="LysR_substrate"/>
    <property type="match status" value="1"/>
</dbReference>
<dbReference type="KEGG" id="tact:SG35_000640"/>
<evidence type="ECO:0000256" key="3">
    <source>
        <dbReference type="ARBA" id="ARBA00023125"/>
    </source>
</evidence>
<keyword evidence="7" id="KW-1185">Reference proteome</keyword>
<gene>
    <name evidence="6" type="ORF">SG35_000640</name>
</gene>
<evidence type="ECO:0000259" key="5">
    <source>
        <dbReference type="PROSITE" id="PS50931"/>
    </source>
</evidence>
<evidence type="ECO:0000313" key="7">
    <source>
        <dbReference type="Proteomes" id="UP000032568"/>
    </source>
</evidence>
<dbReference type="InterPro" id="IPR000847">
    <property type="entry name" value="LysR_HTH_N"/>
</dbReference>
<feature type="domain" description="HTH lysR-type" evidence="5">
    <location>
        <begin position="1"/>
        <end position="59"/>
    </location>
</feature>
<dbReference type="PROSITE" id="PS50931">
    <property type="entry name" value="HTH_LYSR"/>
    <property type="match status" value="1"/>
</dbReference>
<dbReference type="Gene3D" id="1.10.10.10">
    <property type="entry name" value="Winged helix-like DNA-binding domain superfamily/Winged helix DNA-binding domain"/>
    <property type="match status" value="1"/>
</dbReference>
<dbReference type="SUPFAM" id="SSF53850">
    <property type="entry name" value="Periplasmic binding protein-like II"/>
    <property type="match status" value="1"/>
</dbReference>
<keyword evidence="2" id="KW-0805">Transcription regulation</keyword>
<proteinExistence type="inferred from homology"/>
<protein>
    <submittedName>
        <fullName evidence="6">LysR family transcriptional regulator</fullName>
    </submittedName>
</protein>
<organism evidence="6 7">
    <name type="scientific">Thalassomonas actiniarum</name>
    <dbReference type="NCBI Taxonomy" id="485447"/>
    <lineage>
        <taxon>Bacteria</taxon>
        <taxon>Pseudomonadati</taxon>
        <taxon>Pseudomonadota</taxon>
        <taxon>Gammaproteobacteria</taxon>
        <taxon>Alteromonadales</taxon>
        <taxon>Colwelliaceae</taxon>
        <taxon>Thalassomonas</taxon>
    </lineage>
</organism>
<dbReference type="GO" id="GO:0006351">
    <property type="term" value="P:DNA-templated transcription"/>
    <property type="evidence" value="ECO:0007669"/>
    <property type="project" value="TreeGrafter"/>
</dbReference>
<dbReference type="FunFam" id="1.10.10.10:FF:000001">
    <property type="entry name" value="LysR family transcriptional regulator"/>
    <property type="match status" value="1"/>
</dbReference>
<keyword evidence="3" id="KW-0238">DNA-binding</keyword>
<dbReference type="PANTHER" id="PTHR30537:SF68">
    <property type="entry name" value="TRANSCRIPTIONAL REGULATOR-RELATED"/>
    <property type="match status" value="1"/>
</dbReference>
<dbReference type="EMBL" id="CP059735">
    <property type="protein sequence ID" value="WDD99231.1"/>
    <property type="molecule type" value="Genomic_DNA"/>
</dbReference>